<sequence length="77" mass="8453">MASLLGFATTPTRANLLENIEAAGLLTKASNAATEIFLRLELQELHPLQIVKQLNPARQQQCRDFVGRRCIVGTGAY</sequence>
<reference evidence="1" key="1">
    <citation type="submission" date="2024-01" db="EMBL/GenBank/DDBJ databases">
        <authorList>
            <person name="Webb A."/>
        </authorList>
    </citation>
    <scope>NUCLEOTIDE SEQUENCE</scope>
    <source>
        <strain evidence="1">Pm1</strain>
    </source>
</reference>
<accession>A0AAV1UT99</accession>
<organism evidence="1 2">
    <name type="scientific">Peronospora matthiolae</name>
    <dbReference type="NCBI Taxonomy" id="2874970"/>
    <lineage>
        <taxon>Eukaryota</taxon>
        <taxon>Sar</taxon>
        <taxon>Stramenopiles</taxon>
        <taxon>Oomycota</taxon>
        <taxon>Peronosporomycetes</taxon>
        <taxon>Peronosporales</taxon>
        <taxon>Peronosporaceae</taxon>
        <taxon>Peronospora</taxon>
    </lineage>
</organism>
<evidence type="ECO:0000313" key="2">
    <source>
        <dbReference type="Proteomes" id="UP001162060"/>
    </source>
</evidence>
<evidence type="ECO:0000313" key="1">
    <source>
        <dbReference type="EMBL" id="CAK7937541.1"/>
    </source>
</evidence>
<dbReference type="Proteomes" id="UP001162060">
    <property type="component" value="Unassembled WGS sequence"/>
</dbReference>
<proteinExistence type="predicted"/>
<dbReference type="EMBL" id="CAKLBY020000227">
    <property type="protein sequence ID" value="CAK7937541.1"/>
    <property type="molecule type" value="Genomic_DNA"/>
</dbReference>
<protein>
    <submittedName>
        <fullName evidence="1">Uncharacterized protein</fullName>
    </submittedName>
</protein>
<name>A0AAV1UT99_9STRA</name>
<gene>
    <name evidence="1" type="ORF">PM001_LOCUS22691</name>
</gene>
<dbReference type="AlphaFoldDB" id="A0AAV1UT99"/>
<comment type="caution">
    <text evidence="1">The sequence shown here is derived from an EMBL/GenBank/DDBJ whole genome shotgun (WGS) entry which is preliminary data.</text>
</comment>